<accession>A0A2I0J957</accession>
<dbReference type="Proteomes" id="UP000233551">
    <property type="component" value="Unassembled WGS sequence"/>
</dbReference>
<name>A0A2I0J957_PUNGR</name>
<feature type="region of interest" description="Disordered" evidence="1">
    <location>
        <begin position="1"/>
        <end position="82"/>
    </location>
</feature>
<sequence>MDVLKGQVLAGKKTGTMKNSGLGPQTGGSPNTVAKRGEKPFRKPEKPSVDPGPQTNGSPSRAAAERAESPLRKPKKAGRLSTLARDLKRMDLQTLFTPGDAGLLRKHEKPPAEAGEAVHRRWSGTSYQCVSEKLSLQGMRA</sequence>
<organism evidence="2 3">
    <name type="scientific">Punica granatum</name>
    <name type="common">Pomegranate</name>
    <dbReference type="NCBI Taxonomy" id="22663"/>
    <lineage>
        <taxon>Eukaryota</taxon>
        <taxon>Viridiplantae</taxon>
        <taxon>Streptophyta</taxon>
        <taxon>Embryophyta</taxon>
        <taxon>Tracheophyta</taxon>
        <taxon>Spermatophyta</taxon>
        <taxon>Magnoliopsida</taxon>
        <taxon>eudicotyledons</taxon>
        <taxon>Gunneridae</taxon>
        <taxon>Pentapetalae</taxon>
        <taxon>rosids</taxon>
        <taxon>malvids</taxon>
        <taxon>Myrtales</taxon>
        <taxon>Lythraceae</taxon>
        <taxon>Punica</taxon>
    </lineage>
</organism>
<comment type="caution">
    <text evidence="2">The sequence shown here is derived from an EMBL/GenBank/DDBJ whole genome shotgun (WGS) entry which is preliminary data.</text>
</comment>
<evidence type="ECO:0000313" key="2">
    <source>
        <dbReference type="EMBL" id="PKI52775.1"/>
    </source>
</evidence>
<evidence type="ECO:0000313" key="3">
    <source>
        <dbReference type="Proteomes" id="UP000233551"/>
    </source>
</evidence>
<dbReference type="EMBL" id="PGOL01001897">
    <property type="protein sequence ID" value="PKI52775.1"/>
    <property type="molecule type" value="Genomic_DNA"/>
</dbReference>
<evidence type="ECO:0000256" key="1">
    <source>
        <dbReference type="SAM" id="MobiDB-lite"/>
    </source>
</evidence>
<dbReference type="AlphaFoldDB" id="A0A2I0J957"/>
<proteinExistence type="predicted"/>
<reference evidence="2 3" key="1">
    <citation type="submission" date="2017-11" db="EMBL/GenBank/DDBJ databases">
        <title>De-novo sequencing of pomegranate (Punica granatum L.) genome.</title>
        <authorList>
            <person name="Akparov Z."/>
            <person name="Amiraslanov A."/>
            <person name="Hajiyeva S."/>
            <person name="Abbasov M."/>
            <person name="Kaur K."/>
            <person name="Hamwieh A."/>
            <person name="Solovyev V."/>
            <person name="Salamov A."/>
            <person name="Braich B."/>
            <person name="Kosarev P."/>
            <person name="Mahmoud A."/>
            <person name="Hajiyev E."/>
            <person name="Babayeva S."/>
            <person name="Izzatullayeva V."/>
            <person name="Mammadov A."/>
            <person name="Mammadov A."/>
            <person name="Sharifova S."/>
            <person name="Ojaghi J."/>
            <person name="Eynullazada K."/>
            <person name="Bayramov B."/>
            <person name="Abdulazimova A."/>
            <person name="Shahmuradov I."/>
        </authorList>
    </citation>
    <scope>NUCLEOTIDE SEQUENCE [LARGE SCALE GENOMIC DNA]</scope>
    <source>
        <strain evidence="3">cv. AG2017</strain>
        <tissue evidence="2">Leaf</tissue>
    </source>
</reference>
<gene>
    <name evidence="2" type="ORF">CRG98_026850</name>
</gene>
<feature type="compositionally biased region" description="Polar residues" evidence="1">
    <location>
        <begin position="16"/>
        <end position="32"/>
    </location>
</feature>
<feature type="compositionally biased region" description="Basic and acidic residues" evidence="1">
    <location>
        <begin position="35"/>
        <end position="48"/>
    </location>
</feature>
<keyword evidence="3" id="KW-1185">Reference proteome</keyword>
<protein>
    <submittedName>
        <fullName evidence="2">Uncharacterized protein</fullName>
    </submittedName>
</protein>